<dbReference type="EMBL" id="BJXA01000073">
    <property type="protein sequence ID" value="GEM42612.1"/>
    <property type="molecule type" value="Genomic_DNA"/>
</dbReference>
<organism evidence="1 2">
    <name type="scientific">Nocardia ninae NBRC 108245</name>
    <dbReference type="NCBI Taxonomy" id="1210091"/>
    <lineage>
        <taxon>Bacteria</taxon>
        <taxon>Bacillati</taxon>
        <taxon>Actinomycetota</taxon>
        <taxon>Actinomycetes</taxon>
        <taxon>Mycobacteriales</taxon>
        <taxon>Nocardiaceae</taxon>
        <taxon>Nocardia</taxon>
    </lineage>
</organism>
<name>A0A511MPS4_9NOCA</name>
<proteinExistence type="predicted"/>
<evidence type="ECO:0000313" key="2">
    <source>
        <dbReference type="Proteomes" id="UP000321424"/>
    </source>
</evidence>
<reference evidence="1 2" key="1">
    <citation type="submission" date="2019-07" db="EMBL/GenBank/DDBJ databases">
        <title>Whole genome shotgun sequence of Nocardia ninae NBRC 108245.</title>
        <authorList>
            <person name="Hosoyama A."/>
            <person name="Uohara A."/>
            <person name="Ohji S."/>
            <person name="Ichikawa N."/>
        </authorList>
    </citation>
    <scope>NUCLEOTIDE SEQUENCE [LARGE SCALE GENOMIC DNA]</scope>
    <source>
        <strain evidence="1 2">NBRC 108245</strain>
    </source>
</reference>
<gene>
    <name evidence="1" type="ORF">NN4_71310</name>
</gene>
<evidence type="ECO:0000313" key="1">
    <source>
        <dbReference type="EMBL" id="GEM42612.1"/>
    </source>
</evidence>
<protein>
    <submittedName>
        <fullName evidence="1">Uncharacterized protein</fullName>
    </submittedName>
</protein>
<dbReference type="AlphaFoldDB" id="A0A511MPS4"/>
<dbReference type="RefSeq" id="WP_159080367.1">
    <property type="nucleotide sequence ID" value="NZ_BJXA01000073.1"/>
</dbReference>
<accession>A0A511MPS4</accession>
<comment type="caution">
    <text evidence="1">The sequence shown here is derived from an EMBL/GenBank/DDBJ whole genome shotgun (WGS) entry which is preliminary data.</text>
</comment>
<keyword evidence="2" id="KW-1185">Reference proteome</keyword>
<sequence>MDFMKPAEQLLAQVAAKFGSAEAFLDRLADVRAEYIDDTVEMPRVVGGLPTIY</sequence>
<dbReference type="Proteomes" id="UP000321424">
    <property type="component" value="Unassembled WGS sequence"/>
</dbReference>